<proteinExistence type="predicted"/>
<gene>
    <name evidence="7" type="ORF">BS47DRAFT_248609</name>
</gene>
<dbReference type="PROSITE" id="PS00344">
    <property type="entry name" value="GATA_ZN_FINGER_1"/>
    <property type="match status" value="1"/>
</dbReference>
<dbReference type="SMART" id="SM00401">
    <property type="entry name" value="ZnF_GATA"/>
    <property type="match status" value="1"/>
</dbReference>
<comment type="caution">
    <text evidence="7">The sequence shown here is derived from an EMBL/GenBank/DDBJ whole genome shotgun (WGS) entry which is preliminary data.</text>
</comment>
<dbReference type="AlphaFoldDB" id="A0A9P6ALT6"/>
<dbReference type="PANTHER" id="PTHR45658:SF18">
    <property type="entry name" value="PROTEIN GAT2"/>
    <property type="match status" value="1"/>
</dbReference>
<dbReference type="Proteomes" id="UP000886523">
    <property type="component" value="Unassembled WGS sequence"/>
</dbReference>
<evidence type="ECO:0000256" key="3">
    <source>
        <dbReference type="ARBA" id="ARBA00022833"/>
    </source>
</evidence>
<feature type="region of interest" description="Disordered" evidence="5">
    <location>
        <begin position="1"/>
        <end position="37"/>
    </location>
</feature>
<keyword evidence="8" id="KW-1185">Reference proteome</keyword>
<dbReference type="InterPro" id="IPR013088">
    <property type="entry name" value="Znf_NHR/GATA"/>
</dbReference>
<evidence type="ECO:0000256" key="1">
    <source>
        <dbReference type="ARBA" id="ARBA00022723"/>
    </source>
</evidence>
<dbReference type="GO" id="GO:0006355">
    <property type="term" value="P:regulation of DNA-templated transcription"/>
    <property type="evidence" value="ECO:0007669"/>
    <property type="project" value="InterPro"/>
</dbReference>
<dbReference type="InterPro" id="IPR051140">
    <property type="entry name" value="GATA_TF"/>
</dbReference>
<dbReference type="GO" id="GO:0043565">
    <property type="term" value="F:sequence-specific DNA binding"/>
    <property type="evidence" value="ECO:0007669"/>
    <property type="project" value="InterPro"/>
</dbReference>
<feature type="compositionally biased region" description="Low complexity" evidence="5">
    <location>
        <begin position="22"/>
        <end position="37"/>
    </location>
</feature>
<feature type="domain" description="GATA-type" evidence="6">
    <location>
        <begin position="39"/>
        <end position="72"/>
    </location>
</feature>
<dbReference type="EMBL" id="MU129064">
    <property type="protein sequence ID" value="KAF9508158.1"/>
    <property type="molecule type" value="Genomic_DNA"/>
</dbReference>
<evidence type="ECO:0000259" key="6">
    <source>
        <dbReference type="PROSITE" id="PS50114"/>
    </source>
</evidence>
<evidence type="ECO:0000256" key="5">
    <source>
        <dbReference type="SAM" id="MobiDB-lite"/>
    </source>
</evidence>
<dbReference type="SUPFAM" id="SSF57716">
    <property type="entry name" value="Glucocorticoid receptor-like (DNA-binding domain)"/>
    <property type="match status" value="1"/>
</dbReference>
<name>A0A9P6ALT6_9AGAM</name>
<evidence type="ECO:0000256" key="4">
    <source>
        <dbReference type="PROSITE-ProRule" id="PRU00094"/>
    </source>
</evidence>
<evidence type="ECO:0000313" key="8">
    <source>
        <dbReference type="Proteomes" id="UP000886523"/>
    </source>
</evidence>
<feature type="non-terminal residue" evidence="7">
    <location>
        <position position="1"/>
    </location>
</feature>
<keyword evidence="2 4" id="KW-0863">Zinc-finger</keyword>
<dbReference type="Gene3D" id="3.30.50.10">
    <property type="entry name" value="Erythroid Transcription Factor GATA-1, subunit A"/>
    <property type="match status" value="1"/>
</dbReference>
<dbReference type="OrthoDB" id="2162994at2759"/>
<organism evidence="7 8">
    <name type="scientific">Hydnum rufescens UP504</name>
    <dbReference type="NCBI Taxonomy" id="1448309"/>
    <lineage>
        <taxon>Eukaryota</taxon>
        <taxon>Fungi</taxon>
        <taxon>Dikarya</taxon>
        <taxon>Basidiomycota</taxon>
        <taxon>Agaricomycotina</taxon>
        <taxon>Agaricomycetes</taxon>
        <taxon>Cantharellales</taxon>
        <taxon>Hydnaceae</taxon>
        <taxon>Hydnum</taxon>
    </lineage>
</organism>
<dbReference type="CDD" id="cd00202">
    <property type="entry name" value="ZnF_GATA"/>
    <property type="match status" value="1"/>
</dbReference>
<keyword evidence="1" id="KW-0479">Metal-binding</keyword>
<evidence type="ECO:0000256" key="2">
    <source>
        <dbReference type="ARBA" id="ARBA00022771"/>
    </source>
</evidence>
<evidence type="ECO:0000313" key="7">
    <source>
        <dbReference type="EMBL" id="KAF9508158.1"/>
    </source>
</evidence>
<dbReference type="InterPro" id="IPR000679">
    <property type="entry name" value="Znf_GATA"/>
</dbReference>
<dbReference type="PROSITE" id="PS50114">
    <property type="entry name" value="GATA_ZN_FINGER_2"/>
    <property type="match status" value="1"/>
</dbReference>
<sequence length="82" mass="8846">AGLQSLDPTARFIPCETEPRHSNSNISPPRSSNANPPARRAIQKCLSCDSTSTPEWRKGPMGPRTLCNACGLVWAKVVSVNI</sequence>
<dbReference type="PANTHER" id="PTHR45658">
    <property type="entry name" value="GATA TRANSCRIPTION FACTOR"/>
    <property type="match status" value="1"/>
</dbReference>
<protein>
    <recommendedName>
        <fullName evidence="6">GATA-type domain-containing protein</fullName>
    </recommendedName>
</protein>
<accession>A0A9P6ALT6</accession>
<dbReference type="Pfam" id="PF00320">
    <property type="entry name" value="GATA"/>
    <property type="match status" value="1"/>
</dbReference>
<dbReference type="GO" id="GO:0008270">
    <property type="term" value="F:zinc ion binding"/>
    <property type="evidence" value="ECO:0007669"/>
    <property type="project" value="UniProtKB-KW"/>
</dbReference>
<reference evidence="7" key="1">
    <citation type="journal article" date="2020" name="Nat. Commun.">
        <title>Large-scale genome sequencing of mycorrhizal fungi provides insights into the early evolution of symbiotic traits.</title>
        <authorList>
            <person name="Miyauchi S."/>
            <person name="Kiss E."/>
            <person name="Kuo A."/>
            <person name="Drula E."/>
            <person name="Kohler A."/>
            <person name="Sanchez-Garcia M."/>
            <person name="Morin E."/>
            <person name="Andreopoulos B."/>
            <person name="Barry K.W."/>
            <person name="Bonito G."/>
            <person name="Buee M."/>
            <person name="Carver A."/>
            <person name="Chen C."/>
            <person name="Cichocki N."/>
            <person name="Clum A."/>
            <person name="Culley D."/>
            <person name="Crous P.W."/>
            <person name="Fauchery L."/>
            <person name="Girlanda M."/>
            <person name="Hayes R.D."/>
            <person name="Keri Z."/>
            <person name="LaButti K."/>
            <person name="Lipzen A."/>
            <person name="Lombard V."/>
            <person name="Magnuson J."/>
            <person name="Maillard F."/>
            <person name="Murat C."/>
            <person name="Nolan M."/>
            <person name="Ohm R.A."/>
            <person name="Pangilinan J."/>
            <person name="Pereira M.F."/>
            <person name="Perotto S."/>
            <person name="Peter M."/>
            <person name="Pfister S."/>
            <person name="Riley R."/>
            <person name="Sitrit Y."/>
            <person name="Stielow J.B."/>
            <person name="Szollosi G."/>
            <person name="Zifcakova L."/>
            <person name="Stursova M."/>
            <person name="Spatafora J.W."/>
            <person name="Tedersoo L."/>
            <person name="Vaario L.M."/>
            <person name="Yamada A."/>
            <person name="Yan M."/>
            <person name="Wang P."/>
            <person name="Xu J."/>
            <person name="Bruns T."/>
            <person name="Baldrian P."/>
            <person name="Vilgalys R."/>
            <person name="Dunand C."/>
            <person name="Henrissat B."/>
            <person name="Grigoriev I.V."/>
            <person name="Hibbett D."/>
            <person name="Nagy L.G."/>
            <person name="Martin F.M."/>
        </authorList>
    </citation>
    <scope>NUCLEOTIDE SEQUENCE</scope>
    <source>
        <strain evidence="7">UP504</strain>
    </source>
</reference>
<keyword evidence="3" id="KW-0862">Zinc</keyword>